<gene>
    <name evidence="3" type="ORF">B0I18_109165</name>
</gene>
<evidence type="ECO:0000313" key="4">
    <source>
        <dbReference type="Proteomes" id="UP000240572"/>
    </source>
</evidence>
<reference evidence="3 4" key="1">
    <citation type="submission" date="2018-03" db="EMBL/GenBank/DDBJ databases">
        <title>Genomic Encyclopedia of Type Strains, Phase III (KMG-III): the genomes of soil and plant-associated and newly described type strains.</title>
        <authorList>
            <person name="Whitman W."/>
        </authorList>
    </citation>
    <scope>NUCLEOTIDE SEQUENCE [LARGE SCALE GENOMIC DNA]</scope>
    <source>
        <strain evidence="3 4">CGMCC 1.12700</strain>
    </source>
</reference>
<dbReference type="OrthoDB" id="629570at2"/>
<keyword evidence="1" id="KW-0732">Signal</keyword>
<sequence length="462" mass="49577">MKLKYTLAVGALALTTAAQAQTWIKDTVSMGVGYANSVYYSLANGMSGAPVADNNWHFGVQALNAMADTHGGVGIWTNEATKTGAVVKLYSLHKQGTVSFLTATAADTVGMTGAAKQLHNDTSTYAMGAFNAGATGGSNPSAGINYGWGNYSSNSQGGFPAHSVVGDSLYLLTLNQGGGMGAPATITGTYIVWPRALANGNQWTLYVKNLATNTIDTLGVSIAGATTLFKYYNLTTKTWSDREPNKNSWDIVFSNFMDLYGTYGLQGVTGVLSNYNIKVAQADNVAPNSADYNNFASAYSEDIHTIGSDWKTVNMTTFKYDIKANQSWFVKLSNGDIWQVYFDMFDKDAANNQKIALQKRKVFTAPVTGIVDANQFVSNVVVAPNPVINGQANLLVDAKQTIRDAKIIITDLSGRVVLQTTKTINAGFQQLRLDVSSYTSGLYMVNLAGEGWNSVQKIVVRN</sequence>
<feature type="signal peptide" evidence="1">
    <location>
        <begin position="1"/>
        <end position="20"/>
    </location>
</feature>
<dbReference type="RefSeq" id="WP_106524497.1">
    <property type="nucleotide sequence ID" value="NZ_PYGD01000009.1"/>
</dbReference>
<protein>
    <submittedName>
        <fullName evidence="3">Putative secreted protein (Por secretion system target)</fullName>
    </submittedName>
</protein>
<feature type="domain" description="Secretion system C-terminal sorting" evidence="2">
    <location>
        <begin position="384"/>
        <end position="460"/>
    </location>
</feature>
<dbReference type="NCBIfam" id="TIGR04183">
    <property type="entry name" value="Por_Secre_tail"/>
    <property type="match status" value="1"/>
</dbReference>
<name>A0A2P8CYW4_9BACT</name>
<dbReference type="Proteomes" id="UP000240572">
    <property type="component" value="Unassembled WGS sequence"/>
</dbReference>
<dbReference type="EMBL" id="PYGD01000009">
    <property type="protein sequence ID" value="PSK90159.1"/>
    <property type="molecule type" value="Genomic_DNA"/>
</dbReference>
<keyword evidence="4" id="KW-1185">Reference proteome</keyword>
<evidence type="ECO:0000259" key="2">
    <source>
        <dbReference type="Pfam" id="PF18962"/>
    </source>
</evidence>
<organism evidence="3 4">
    <name type="scientific">Taibaiella chishuiensis</name>
    <dbReference type="NCBI Taxonomy" id="1434707"/>
    <lineage>
        <taxon>Bacteria</taxon>
        <taxon>Pseudomonadati</taxon>
        <taxon>Bacteroidota</taxon>
        <taxon>Chitinophagia</taxon>
        <taxon>Chitinophagales</taxon>
        <taxon>Chitinophagaceae</taxon>
        <taxon>Taibaiella</taxon>
    </lineage>
</organism>
<dbReference type="Pfam" id="PF18962">
    <property type="entry name" value="Por_Secre_tail"/>
    <property type="match status" value="1"/>
</dbReference>
<comment type="caution">
    <text evidence="3">The sequence shown here is derived from an EMBL/GenBank/DDBJ whole genome shotgun (WGS) entry which is preliminary data.</text>
</comment>
<proteinExistence type="predicted"/>
<accession>A0A2P8CYW4</accession>
<dbReference type="InterPro" id="IPR026444">
    <property type="entry name" value="Secre_tail"/>
</dbReference>
<feature type="chain" id="PRO_5015175463" evidence="1">
    <location>
        <begin position="21"/>
        <end position="462"/>
    </location>
</feature>
<dbReference type="AlphaFoldDB" id="A0A2P8CYW4"/>
<evidence type="ECO:0000256" key="1">
    <source>
        <dbReference type="SAM" id="SignalP"/>
    </source>
</evidence>
<evidence type="ECO:0000313" key="3">
    <source>
        <dbReference type="EMBL" id="PSK90159.1"/>
    </source>
</evidence>